<keyword evidence="1" id="KW-1185">Reference proteome</keyword>
<proteinExistence type="predicted"/>
<evidence type="ECO:0000313" key="1">
    <source>
        <dbReference type="Proteomes" id="UP000000437"/>
    </source>
</evidence>
<sequence>MKFIGAVYLLFLLPALSFNSSYEGLEKKLKEVFTERTGILRHLSKTSKELDSIKGNLQSLKNEDAVPKKDVQRILELSHKQRDEMKSLQAALQKQLDDAAERAEKQQATIKFLKMEMEKKTKIIKDLQQENKSLKNKLLSGNKLCDIHAEESKKIQAQLKELRYGKKDLIFKGQQLMDLENKLKVAKDELEKAALDKESQLKALKDTVHICFSSVLHSQTASLHRFPATPTNLLRYSALVNNSRVTFQQPHMKDIPKVPRITTTSKLPVSSAVMRRESTGPKDCQMVKVGSDCSHNQTESSSVMKKTFGHSQVSLPMYFDGSKKAILAKMFFQKYMNIYRQCSGTVGSAVTSQQEGHWFELRLGQLAFLYGVCMFSRVRVGYLRVFRFPPQLTQFT</sequence>
<evidence type="ECO:0000313" key="2">
    <source>
        <dbReference type="RefSeq" id="XP_073784867.1"/>
    </source>
</evidence>
<protein>
    <submittedName>
        <fullName evidence="2">Leucine zipper protein 2 isoform X1</fullName>
    </submittedName>
</protein>
<reference evidence="2" key="1">
    <citation type="submission" date="2025-08" db="UniProtKB">
        <authorList>
            <consortium name="RefSeq"/>
        </authorList>
    </citation>
    <scope>IDENTIFICATION</scope>
    <source>
        <strain evidence="2">Tuebingen</strain>
        <tissue evidence="2">Fibroblasts and whole tissue</tissue>
    </source>
</reference>
<dbReference type="Proteomes" id="UP000000437">
    <property type="component" value="Chromosome 18"/>
</dbReference>
<accession>A0AC58HSF9</accession>
<organism evidence="1 2">
    <name type="scientific">Danio rerio</name>
    <name type="common">Zebrafish</name>
    <name type="synonym">Brachydanio rerio</name>
    <dbReference type="NCBI Taxonomy" id="7955"/>
    <lineage>
        <taxon>Eukaryota</taxon>
        <taxon>Metazoa</taxon>
        <taxon>Chordata</taxon>
        <taxon>Craniata</taxon>
        <taxon>Vertebrata</taxon>
        <taxon>Euteleostomi</taxon>
        <taxon>Actinopterygii</taxon>
        <taxon>Neopterygii</taxon>
        <taxon>Teleostei</taxon>
        <taxon>Ostariophysi</taxon>
        <taxon>Cypriniformes</taxon>
        <taxon>Danionidae</taxon>
        <taxon>Danioninae</taxon>
        <taxon>Danio</taxon>
    </lineage>
</organism>
<dbReference type="RefSeq" id="XP_073784867.1">
    <property type="nucleotide sequence ID" value="XM_073928766.1"/>
</dbReference>
<name>A0AC58HSF9_DANRE</name>
<gene>
    <name evidence="2" type="primary">luzp2</name>
    <name evidence="2" type="synonym">si:ch211-243k12.1</name>
    <name evidence="2" type="synonym">si:dkey-239j7.1</name>
    <name evidence="2" type="synonym">si:dkeyp-86e4.1</name>
</gene>